<dbReference type="OMA" id="YWTEARE"/>
<dbReference type="KEGG" id="mis:MICPUN_106554"/>
<reference evidence="4 5" key="1">
    <citation type="journal article" date="2009" name="Science">
        <title>Green evolution and dynamic adaptations revealed by genomes of the marine picoeukaryotes Micromonas.</title>
        <authorList>
            <person name="Worden A.Z."/>
            <person name="Lee J.H."/>
            <person name="Mock T."/>
            <person name="Rouze P."/>
            <person name="Simmons M.P."/>
            <person name="Aerts A.L."/>
            <person name="Allen A.E."/>
            <person name="Cuvelier M.L."/>
            <person name="Derelle E."/>
            <person name="Everett M.V."/>
            <person name="Foulon E."/>
            <person name="Grimwood J."/>
            <person name="Gundlach H."/>
            <person name="Henrissat B."/>
            <person name="Napoli C."/>
            <person name="McDonald S.M."/>
            <person name="Parker M.S."/>
            <person name="Rombauts S."/>
            <person name="Salamov A."/>
            <person name="Von Dassow P."/>
            <person name="Badger J.H."/>
            <person name="Coutinho P.M."/>
            <person name="Demir E."/>
            <person name="Dubchak I."/>
            <person name="Gentemann C."/>
            <person name="Eikrem W."/>
            <person name="Gready J.E."/>
            <person name="John U."/>
            <person name="Lanier W."/>
            <person name="Lindquist E.A."/>
            <person name="Lucas S."/>
            <person name="Mayer K.F."/>
            <person name="Moreau H."/>
            <person name="Not F."/>
            <person name="Otillar R."/>
            <person name="Panaud O."/>
            <person name="Pangilinan J."/>
            <person name="Paulsen I."/>
            <person name="Piegu B."/>
            <person name="Poliakov A."/>
            <person name="Robbens S."/>
            <person name="Schmutz J."/>
            <person name="Toulza E."/>
            <person name="Wyss T."/>
            <person name="Zelensky A."/>
            <person name="Zhou K."/>
            <person name="Armbrust E.V."/>
            <person name="Bhattacharya D."/>
            <person name="Goodenough U.W."/>
            <person name="Van de Peer Y."/>
            <person name="Grigoriev I.V."/>
        </authorList>
    </citation>
    <scope>NUCLEOTIDE SEQUENCE [LARGE SCALE GENOMIC DNA]</scope>
    <source>
        <strain evidence="5">RCC299 / NOUM17</strain>
    </source>
</reference>
<dbReference type="eggNOG" id="ENOG502S5VE">
    <property type="taxonomic scope" value="Eukaryota"/>
</dbReference>
<dbReference type="GO" id="GO:0005509">
    <property type="term" value="F:calcium ion binding"/>
    <property type="evidence" value="ECO:0007669"/>
    <property type="project" value="InterPro"/>
</dbReference>
<dbReference type="OrthoDB" id="497707at2759"/>
<organism evidence="4 5">
    <name type="scientific">Micromonas commoda (strain RCC299 / NOUM17 / CCMP2709)</name>
    <name type="common">Picoplanktonic green alga</name>
    <dbReference type="NCBI Taxonomy" id="296587"/>
    <lineage>
        <taxon>Eukaryota</taxon>
        <taxon>Viridiplantae</taxon>
        <taxon>Chlorophyta</taxon>
        <taxon>Mamiellophyceae</taxon>
        <taxon>Mamiellales</taxon>
        <taxon>Mamiellaceae</taxon>
        <taxon>Micromonas</taxon>
    </lineage>
</organism>
<dbReference type="GO" id="GO:0015979">
    <property type="term" value="P:photosynthesis"/>
    <property type="evidence" value="ECO:0007669"/>
    <property type="project" value="InterPro"/>
</dbReference>
<dbReference type="EMBL" id="CP001333">
    <property type="protein sequence ID" value="ACO67784.1"/>
    <property type="molecule type" value="Genomic_DNA"/>
</dbReference>
<evidence type="ECO:0000256" key="2">
    <source>
        <dbReference type="ARBA" id="ARBA00023078"/>
    </source>
</evidence>
<evidence type="ECO:0000256" key="1">
    <source>
        <dbReference type="ARBA" id="ARBA00004370"/>
    </source>
</evidence>
<dbReference type="STRING" id="296587.C1EI28"/>
<dbReference type="GO" id="GO:0009654">
    <property type="term" value="C:photosystem II oxygen evolving complex"/>
    <property type="evidence" value="ECO:0007669"/>
    <property type="project" value="InterPro"/>
</dbReference>
<comment type="subcellular location">
    <subcellularLocation>
        <location evidence="1">Membrane</location>
    </subcellularLocation>
</comment>
<evidence type="ECO:0000313" key="5">
    <source>
        <dbReference type="Proteomes" id="UP000002009"/>
    </source>
</evidence>
<dbReference type="InParanoid" id="C1EI28"/>
<proteinExistence type="predicted"/>
<dbReference type="Proteomes" id="UP000002009">
    <property type="component" value="Chromosome 15"/>
</dbReference>
<keyword evidence="2" id="KW-0793">Thylakoid</keyword>
<dbReference type="AlphaFoldDB" id="C1EI28"/>
<dbReference type="InterPro" id="IPR008797">
    <property type="entry name" value="PSII_PsbQ"/>
</dbReference>
<dbReference type="Gene3D" id="1.20.120.290">
    <property type="entry name" value="Oxygen-evolving enhancer protein 3 (PsbQ), four-helix up-down bundle"/>
    <property type="match status" value="1"/>
</dbReference>
<dbReference type="SUPFAM" id="SSF101112">
    <property type="entry name" value="Oxygen-evolving enhancer protein 3"/>
    <property type="match status" value="1"/>
</dbReference>
<dbReference type="GeneID" id="8249286"/>
<keyword evidence="5" id="KW-1185">Reference proteome</keyword>
<sequence length="205" mass="21811">MAAISSAASVFTGKALVQAKTAPKAKASVAVTASADARKAASLLAAGVIALQATPAMALNMIELQDERQTNKNGLQLIYEARDLNITQSVRQDGNSRFSFQKLTTAQTATRASESIKRLNTDVGEYVGKAYWTQAANELRRQVGTLRFDMNNLVADKGGDKAAAKAFYASIEKLDFSIRQKDQAAATAALASVQEQGNALIKQLA</sequence>
<protein>
    <submittedName>
        <fullName evidence="4">Oxygen-evolving enhancer protein 3, chloroplast</fullName>
    </submittedName>
</protein>
<name>C1EI28_MICCC</name>
<dbReference type="GO" id="GO:0019898">
    <property type="term" value="C:extrinsic component of membrane"/>
    <property type="evidence" value="ECO:0007669"/>
    <property type="project" value="InterPro"/>
</dbReference>
<evidence type="ECO:0000313" key="4">
    <source>
        <dbReference type="EMBL" id="ACO67784.1"/>
    </source>
</evidence>
<dbReference type="RefSeq" id="XP_002506526.1">
    <property type="nucleotide sequence ID" value="XM_002506480.1"/>
</dbReference>
<gene>
    <name evidence="4" type="primary">PSBQ</name>
    <name evidence="4" type="ORF">MICPUN_106554</name>
</gene>
<evidence type="ECO:0000256" key="3">
    <source>
        <dbReference type="ARBA" id="ARBA00023136"/>
    </source>
</evidence>
<dbReference type="Pfam" id="PF05757">
    <property type="entry name" value="PsbQ"/>
    <property type="match status" value="1"/>
</dbReference>
<keyword evidence="3" id="KW-0472">Membrane</keyword>
<accession>C1EI28</accession>
<dbReference type="InterPro" id="IPR023222">
    <property type="entry name" value="PsbQ-like_dom_sf"/>
</dbReference>